<evidence type="ECO:0000313" key="5">
    <source>
        <dbReference type="EMBL" id="WXB76176.1"/>
    </source>
</evidence>
<dbReference type="EMBL" id="CP144913">
    <property type="protein sequence ID" value="WXB76176.1"/>
    <property type="molecule type" value="Genomic_DNA"/>
</dbReference>
<evidence type="ECO:0000259" key="4">
    <source>
        <dbReference type="PROSITE" id="PS51184"/>
    </source>
</evidence>
<evidence type="ECO:0000256" key="2">
    <source>
        <dbReference type="ARBA" id="ARBA00022723"/>
    </source>
</evidence>
<gene>
    <name evidence="5" type="ORF">V1351_14715</name>
</gene>
<organism evidence="5 6">
    <name type="scientific">Janibacter alittae</name>
    <dbReference type="NCBI Taxonomy" id="3115209"/>
    <lineage>
        <taxon>Bacteria</taxon>
        <taxon>Bacillati</taxon>
        <taxon>Actinomycetota</taxon>
        <taxon>Actinomycetes</taxon>
        <taxon>Micrococcales</taxon>
        <taxon>Intrasporangiaceae</taxon>
        <taxon>Janibacter</taxon>
    </lineage>
</organism>
<dbReference type="SUPFAM" id="SSF51197">
    <property type="entry name" value="Clavaminate synthase-like"/>
    <property type="match status" value="1"/>
</dbReference>
<feature type="domain" description="JmjC" evidence="4">
    <location>
        <begin position="111"/>
        <end position="260"/>
    </location>
</feature>
<dbReference type="RefSeq" id="WP_338748943.1">
    <property type="nucleotide sequence ID" value="NZ_CP144913.1"/>
</dbReference>
<proteinExistence type="predicted"/>
<evidence type="ECO:0000256" key="3">
    <source>
        <dbReference type="ARBA" id="ARBA00023004"/>
    </source>
</evidence>
<dbReference type="PANTHER" id="PTHR13096">
    <property type="entry name" value="MINA53 MYC INDUCED NUCLEAR ANTIGEN"/>
    <property type="match status" value="1"/>
</dbReference>
<dbReference type="Proteomes" id="UP001382727">
    <property type="component" value="Chromosome"/>
</dbReference>
<keyword evidence="6" id="KW-1185">Reference proteome</keyword>
<evidence type="ECO:0000313" key="6">
    <source>
        <dbReference type="Proteomes" id="UP001382727"/>
    </source>
</evidence>
<name>A0ABZ2MGI2_9MICO</name>
<dbReference type="SMART" id="SM00558">
    <property type="entry name" value="JmjC"/>
    <property type="match status" value="1"/>
</dbReference>
<keyword evidence="2" id="KW-0479">Metal-binding</keyword>
<dbReference type="Gene3D" id="2.60.120.650">
    <property type="entry name" value="Cupin"/>
    <property type="match status" value="1"/>
</dbReference>
<dbReference type="PANTHER" id="PTHR13096:SF9">
    <property type="entry name" value="BIFUNCTIONAL LYSINE-SPECIFIC DEMETHYLASE AND HISTIDYL-HYDROXYLASE"/>
    <property type="match status" value="1"/>
</dbReference>
<dbReference type="PROSITE" id="PS51184">
    <property type="entry name" value="JMJC"/>
    <property type="match status" value="1"/>
</dbReference>
<protein>
    <submittedName>
        <fullName evidence="5">Cupin domain-containing protein</fullName>
    </submittedName>
</protein>
<dbReference type="Pfam" id="PF08007">
    <property type="entry name" value="JmjC_2"/>
    <property type="match status" value="1"/>
</dbReference>
<dbReference type="InterPro" id="IPR039994">
    <property type="entry name" value="NO66-like"/>
</dbReference>
<dbReference type="InterPro" id="IPR003347">
    <property type="entry name" value="JmjC_dom"/>
</dbReference>
<reference evidence="5 6" key="1">
    <citation type="submission" date="2024-02" db="EMBL/GenBank/DDBJ databases">
        <title>Janibacter sp. nov., isolated from gut of marine sandworm.</title>
        <authorList>
            <person name="Kim B."/>
            <person name="Jun M.O."/>
            <person name="Shin N.-R."/>
        </authorList>
    </citation>
    <scope>NUCLEOTIDE SEQUENCE [LARGE SCALE GENOMIC DNA]</scope>
    <source>
        <strain evidence="5 6">A1S7</strain>
    </source>
</reference>
<keyword evidence="3" id="KW-0408">Iron</keyword>
<accession>A0ABZ2MGI2</accession>
<sequence>MNDTPGAGASTRCTGLRRITGLDPDRLAQIWGREPRHVPAAALPTPFADLLGPGDVDDLLSRRGLRAPFLRVARDGRTLPDAEFTRGGGVGAAITDQLDDTALLRLFAEGHSLVLQGLHRTHPPLLDFSQQLAADLGHPVQVNAYITPAQSTGFSAHYDVHDVFVLQVAGEKRWRLYPPVVTHPLRDQPWQEHAEAVEQAASAPPRLEVTLRPGDTLYVPRGWLHAATALGGVSTHVTVGVHVWHRGHLAETLLDRARREVLGRADQRTPLRPGVDVGDADAIGDEVEQVRAALLDALADVDAQQVAHGLAARHRAGQRPAPVPPVATVAAADGVVGPRLRPRLHLAARIERGDDGYLLVSRTGRLPLREGEAVTVGRWLDGEPVDLDDGLARRLLLAGVGTLPGLREEG</sequence>
<comment type="cofactor">
    <cofactor evidence="1">
        <name>Fe(2+)</name>
        <dbReference type="ChEBI" id="CHEBI:29033"/>
    </cofactor>
</comment>
<evidence type="ECO:0000256" key="1">
    <source>
        <dbReference type="ARBA" id="ARBA00001954"/>
    </source>
</evidence>